<feature type="compositionally biased region" description="Acidic residues" evidence="1">
    <location>
        <begin position="56"/>
        <end position="69"/>
    </location>
</feature>
<reference evidence="4 5" key="2">
    <citation type="journal article" date="2010" name="Stand. Genomic Sci.">
        <title>Complete genome sequence of Sebaldella termitidis type strain (NCTC 11300).</title>
        <authorList>
            <person name="Harmon-Smith M."/>
            <person name="Celia L."/>
            <person name="Chertkov O."/>
            <person name="Lapidus A."/>
            <person name="Copeland A."/>
            <person name="Glavina Del Rio T."/>
            <person name="Nolan M."/>
            <person name="Lucas S."/>
            <person name="Tice H."/>
            <person name="Cheng J.F."/>
            <person name="Han C."/>
            <person name="Detter J.C."/>
            <person name="Bruce D."/>
            <person name="Goodwin L."/>
            <person name="Pitluck S."/>
            <person name="Pati A."/>
            <person name="Liolios K."/>
            <person name="Ivanova N."/>
            <person name="Mavromatis K."/>
            <person name="Mikhailova N."/>
            <person name="Chen A."/>
            <person name="Palaniappan K."/>
            <person name="Land M."/>
            <person name="Hauser L."/>
            <person name="Chang Y.J."/>
            <person name="Jeffries C.D."/>
            <person name="Brettin T."/>
            <person name="Goker M."/>
            <person name="Beck B."/>
            <person name="Bristow J."/>
            <person name="Eisen J.A."/>
            <person name="Markowitz V."/>
            <person name="Hugenholtz P."/>
            <person name="Kyrpides N.C."/>
            <person name="Klenk H.P."/>
            <person name="Chen F."/>
        </authorList>
    </citation>
    <scope>NUCLEOTIDE SEQUENCE [LARGE SCALE GENOMIC DNA]</scope>
    <source>
        <strain evidence="5">ATCC 33386 / NCTC 11300</strain>
    </source>
</reference>
<feature type="chain" id="PRO_5003020869" evidence="2">
    <location>
        <begin position="24"/>
        <end position="1068"/>
    </location>
</feature>
<evidence type="ECO:0000259" key="3">
    <source>
        <dbReference type="PROSITE" id="PS51208"/>
    </source>
</evidence>
<keyword evidence="5" id="KW-1185">Reference proteome</keyword>
<evidence type="ECO:0000256" key="2">
    <source>
        <dbReference type="SAM" id="SignalP"/>
    </source>
</evidence>
<dbReference type="EMBL" id="CP001739">
    <property type="protein sequence ID" value="ACZ09480.1"/>
    <property type="molecule type" value="Genomic_DNA"/>
</dbReference>
<dbReference type="Pfam" id="PF03797">
    <property type="entry name" value="Autotransporter"/>
    <property type="match status" value="1"/>
</dbReference>
<dbReference type="SUPFAM" id="SSF103515">
    <property type="entry name" value="Autotransporter"/>
    <property type="match status" value="1"/>
</dbReference>
<dbReference type="STRING" id="526218.Sterm_2635"/>
<feature type="compositionally biased region" description="Pro residues" evidence="1">
    <location>
        <begin position="72"/>
        <end position="82"/>
    </location>
</feature>
<dbReference type="KEGG" id="str:Sterm_2635"/>
<name>D1AMA6_SEBTE</name>
<dbReference type="HOGENOM" id="CLU_291320_0_0_0"/>
<dbReference type="InterPro" id="IPR036709">
    <property type="entry name" value="Autotransporte_beta_dom_sf"/>
</dbReference>
<dbReference type="InterPro" id="IPR005546">
    <property type="entry name" value="Autotransporte_beta"/>
</dbReference>
<dbReference type="eggNOG" id="COG4625">
    <property type="taxonomic scope" value="Bacteria"/>
</dbReference>
<accession>D1AMA6</accession>
<evidence type="ECO:0000313" key="4">
    <source>
        <dbReference type="EMBL" id="ACZ09480.1"/>
    </source>
</evidence>
<evidence type="ECO:0000313" key="5">
    <source>
        <dbReference type="Proteomes" id="UP000000845"/>
    </source>
</evidence>
<sequence>MFQRNKKTLLILTAMLLTSGVTAKSEEINDEFLLLGTYFKNFSSKADSYQKKNDDSEPDSNTDSDDESDVIPPEPAPEPISDPFPVVKQNNVVKAEKNMSGEILKYNVSDDINSLGQEALWMTDKNTFVYNNKILDSDSDYTVLVENEAYFENNGTIKGSNAGVKLSGISKMINNSVIENSGDIGVEVSEGSYFENNGIIKNGKNYGILVYGKNSEAINTKSGIIENGDINDKNTGLAGIYAGEGGTGRNMGIVKNTSYYGIYVTGAGSAGINESTGVISNGAAYGYGYFGMYADDSGMIINQGLIMNANCRGMYAKGIGTTAINEISGVIKNGSAEKPYVYDIGGMQAASGALAINKGRIETVGMYGMTSSQTGSHAVNEATGVIANTSLYGMYAESGGKATNYGEIKNDQDGMYVTGSGSTVINEATGVIANDGYYGIRAVTGGTAYNKGIIQNTLSFGMYANNKNSVIVNETDGIIQNSGNSGMAAANGGAAYNYGTIKNKGNYGMDINSTSTGVNNGIIHLTGNNKTGVNVLNSSFINNGTIILEGKNNIGIRAANSTITLTPNSVITLTDGITTDTVVYENTDFDSKGEKNTSTLGKFYSLDSKSTLVNSGSIVGKTININGESKFIMDSQTGKIQADNLVLETDMYINSQAMLNSSKSIYEINNLNVEKITGDGKIISDAELFTANTEKTDKGYKIVLTRKNFQDVYLGDLGKVLEDNYQGSESNRTRNKVYNALKQASNAEQLETAFDELTAAPLTGNQVYQQYTQNKMINNSLNTMLNKRDENISGTYVNVFGSNSNTNNYNNVKGYDSGTSGILLGRMEKITSKTAVGAFFGYVNAEYNYKDNGKSQQITDTWILSGAVEQKLTPNFKWTSVISYNTSDNDTERKLTYDNSNTTLTGNFRSWSAGGSSSLEYKQKINNYIDLKPTIGIILDYIEQSAYSEEGGTGVNADSYNGFSAKAAAGVRADFTAFQNNNHKFMIQPRILYTYEMGDPYDSKQITMTDFVGMIGIENRTAERNDLDLGVDLQYIYKDKLSFYAGYESGVLSDDRLQTITGGFKIMF</sequence>
<protein>
    <submittedName>
        <fullName evidence="4">Outer membrane autotransporter barrel domain protein</fullName>
    </submittedName>
</protein>
<evidence type="ECO:0000256" key="1">
    <source>
        <dbReference type="SAM" id="MobiDB-lite"/>
    </source>
</evidence>
<dbReference type="PROSITE" id="PS51208">
    <property type="entry name" value="AUTOTRANSPORTER"/>
    <property type="match status" value="1"/>
</dbReference>
<proteinExistence type="predicted"/>
<keyword evidence="2" id="KW-0732">Signal</keyword>
<dbReference type="Proteomes" id="UP000000845">
    <property type="component" value="Chromosome"/>
</dbReference>
<feature type="region of interest" description="Disordered" evidence="1">
    <location>
        <begin position="48"/>
        <end position="85"/>
    </location>
</feature>
<feature type="domain" description="Autotransporter" evidence="3">
    <location>
        <begin position="788"/>
        <end position="1068"/>
    </location>
</feature>
<reference evidence="5" key="1">
    <citation type="submission" date="2009-09" db="EMBL/GenBank/DDBJ databases">
        <title>The complete chromosome of Sebaldella termitidis ATCC 33386.</title>
        <authorList>
            <consortium name="US DOE Joint Genome Institute (JGI-PGF)"/>
            <person name="Lucas S."/>
            <person name="Copeland A."/>
            <person name="Lapidus A."/>
            <person name="Glavina del Rio T."/>
            <person name="Dalin E."/>
            <person name="Tice H."/>
            <person name="Bruce D."/>
            <person name="Goodwin L."/>
            <person name="Pitluck S."/>
            <person name="Kyrpides N."/>
            <person name="Mavromatis K."/>
            <person name="Ivanova N."/>
            <person name="Mikhailova N."/>
            <person name="Sims D."/>
            <person name="Meincke L."/>
            <person name="Brettin T."/>
            <person name="Detter J.C."/>
            <person name="Han C."/>
            <person name="Larimer F."/>
            <person name="Land M."/>
            <person name="Hauser L."/>
            <person name="Markowitz V."/>
            <person name="Cheng J.F."/>
            <person name="Hugenholtz P."/>
            <person name="Woyke T."/>
            <person name="Wu D."/>
            <person name="Eisen J.A."/>
        </authorList>
    </citation>
    <scope>NUCLEOTIDE SEQUENCE [LARGE SCALE GENOMIC DNA]</scope>
    <source>
        <strain evidence="5">ATCC 33386 / NCTC 11300</strain>
    </source>
</reference>
<dbReference type="SMART" id="SM00869">
    <property type="entry name" value="Autotransporter"/>
    <property type="match status" value="1"/>
</dbReference>
<gene>
    <name evidence="4" type="ordered locus">Sterm_2635</name>
</gene>
<dbReference type="AlphaFoldDB" id="D1AMA6"/>
<organism evidence="4 5">
    <name type="scientific">Sebaldella termitidis (strain ATCC 33386 / NCTC 11300)</name>
    <dbReference type="NCBI Taxonomy" id="526218"/>
    <lineage>
        <taxon>Bacteria</taxon>
        <taxon>Fusobacteriati</taxon>
        <taxon>Fusobacteriota</taxon>
        <taxon>Fusobacteriia</taxon>
        <taxon>Fusobacteriales</taxon>
        <taxon>Leptotrichiaceae</taxon>
        <taxon>Sebaldella</taxon>
    </lineage>
</organism>
<feature type="signal peptide" evidence="2">
    <location>
        <begin position="1"/>
        <end position="23"/>
    </location>
</feature>
<dbReference type="Gene3D" id="2.40.128.130">
    <property type="entry name" value="Autotransporter beta-domain"/>
    <property type="match status" value="1"/>
</dbReference>
<dbReference type="RefSeq" id="WP_012862074.1">
    <property type="nucleotide sequence ID" value="NC_013517.1"/>
</dbReference>